<dbReference type="SMART" id="SM00248">
    <property type="entry name" value="ANK"/>
    <property type="match status" value="4"/>
</dbReference>
<keyword evidence="1" id="KW-0677">Repeat</keyword>
<evidence type="ECO:0000313" key="5">
    <source>
        <dbReference type="EMBL" id="KAJ5271036.1"/>
    </source>
</evidence>
<dbReference type="PANTHER" id="PTHR24198:SF165">
    <property type="entry name" value="ANKYRIN REPEAT-CONTAINING PROTEIN-RELATED"/>
    <property type="match status" value="1"/>
</dbReference>
<dbReference type="PANTHER" id="PTHR24198">
    <property type="entry name" value="ANKYRIN REPEAT AND PROTEIN KINASE DOMAIN-CONTAINING PROTEIN"/>
    <property type="match status" value="1"/>
</dbReference>
<dbReference type="EMBL" id="JAPVEB010000003">
    <property type="protein sequence ID" value="KAJ5271036.1"/>
    <property type="molecule type" value="Genomic_DNA"/>
</dbReference>
<dbReference type="InterPro" id="IPR002110">
    <property type="entry name" value="Ankyrin_rpt"/>
</dbReference>
<evidence type="ECO:0000313" key="6">
    <source>
        <dbReference type="Proteomes" id="UP001220256"/>
    </source>
</evidence>
<dbReference type="Proteomes" id="UP001220256">
    <property type="component" value="Unassembled WGS sequence"/>
</dbReference>
<keyword evidence="6" id="KW-1185">Reference proteome</keyword>
<gene>
    <name evidence="5" type="ORF">N7505_006794</name>
</gene>
<feature type="region of interest" description="Disordered" evidence="4">
    <location>
        <begin position="1"/>
        <end position="20"/>
    </location>
</feature>
<evidence type="ECO:0000256" key="1">
    <source>
        <dbReference type="ARBA" id="ARBA00022737"/>
    </source>
</evidence>
<feature type="repeat" description="ANK" evidence="3">
    <location>
        <begin position="120"/>
        <end position="141"/>
    </location>
</feature>
<feature type="repeat" description="ANK" evidence="3">
    <location>
        <begin position="49"/>
        <end position="81"/>
    </location>
</feature>
<dbReference type="SUPFAM" id="SSF48403">
    <property type="entry name" value="Ankyrin repeat"/>
    <property type="match status" value="1"/>
</dbReference>
<reference evidence="5 6" key="1">
    <citation type="journal article" date="2023" name="IMA Fungus">
        <title>Comparative genomic study of the Penicillium genus elucidates a diverse pangenome and 15 lateral gene transfer events.</title>
        <authorList>
            <person name="Petersen C."/>
            <person name="Sorensen T."/>
            <person name="Nielsen M.R."/>
            <person name="Sondergaard T.E."/>
            <person name="Sorensen J.L."/>
            <person name="Fitzpatrick D.A."/>
            <person name="Frisvad J.C."/>
            <person name="Nielsen K.L."/>
        </authorList>
    </citation>
    <scope>NUCLEOTIDE SEQUENCE [LARGE SCALE GENOMIC DNA]</scope>
    <source>
        <strain evidence="5 6">IBT 3361</strain>
    </source>
</reference>
<protein>
    <submittedName>
        <fullName evidence="5">Ankyrin repeats (3 copies) domain-containing protein</fullName>
    </submittedName>
</protein>
<evidence type="ECO:0000256" key="4">
    <source>
        <dbReference type="SAM" id="MobiDB-lite"/>
    </source>
</evidence>
<organism evidence="5 6">
    <name type="scientific">Penicillium chrysogenum</name>
    <name type="common">Penicillium notatum</name>
    <dbReference type="NCBI Taxonomy" id="5076"/>
    <lineage>
        <taxon>Eukaryota</taxon>
        <taxon>Fungi</taxon>
        <taxon>Dikarya</taxon>
        <taxon>Ascomycota</taxon>
        <taxon>Pezizomycotina</taxon>
        <taxon>Eurotiomycetes</taxon>
        <taxon>Eurotiomycetidae</taxon>
        <taxon>Eurotiales</taxon>
        <taxon>Aspergillaceae</taxon>
        <taxon>Penicillium</taxon>
        <taxon>Penicillium chrysogenum species complex</taxon>
    </lineage>
</organism>
<comment type="caution">
    <text evidence="5">The sequence shown here is derived from an EMBL/GenBank/DDBJ whole genome shotgun (WGS) entry which is preliminary data.</text>
</comment>
<dbReference type="Gene3D" id="1.25.40.20">
    <property type="entry name" value="Ankyrin repeat-containing domain"/>
    <property type="match status" value="1"/>
</dbReference>
<name>A0ABQ8WMM3_PENCH</name>
<evidence type="ECO:0000256" key="2">
    <source>
        <dbReference type="ARBA" id="ARBA00023043"/>
    </source>
</evidence>
<keyword evidence="2 3" id="KW-0040">ANK repeat</keyword>
<sequence>MLLDYGVDPNARDPSKRTPLCQASTHRHIAVVATLLAHPKIKVNAYATGRITPINVAALNGHAEIVKMLLSSGAHAGFAPKRGPTPLHGAILNKQPGLVRLLVNRKDVDPNALFLYSAISGCSALHIAVDKNEEELVEILLTDKRIDPNLTAPPAFPDTLIRRCIEKQRGHGSPVI</sequence>
<accession>A0ABQ8WMM3</accession>
<dbReference type="PROSITE" id="PS50297">
    <property type="entry name" value="ANK_REP_REGION"/>
    <property type="match status" value="2"/>
</dbReference>
<dbReference type="InterPro" id="IPR036770">
    <property type="entry name" value="Ankyrin_rpt-contain_sf"/>
</dbReference>
<dbReference type="PROSITE" id="PS50088">
    <property type="entry name" value="ANK_REPEAT"/>
    <property type="match status" value="2"/>
</dbReference>
<evidence type="ECO:0000256" key="3">
    <source>
        <dbReference type="PROSITE-ProRule" id="PRU00023"/>
    </source>
</evidence>
<proteinExistence type="predicted"/>
<dbReference type="Pfam" id="PF12796">
    <property type="entry name" value="Ank_2"/>
    <property type="match status" value="1"/>
</dbReference>